<keyword evidence="3" id="KW-0813">Transport</keyword>
<evidence type="ECO:0000313" key="13">
    <source>
        <dbReference type="Proteomes" id="UP000539953"/>
    </source>
</evidence>
<dbReference type="PIRSF" id="PIRSF000077">
    <property type="entry name" value="Thioredoxin"/>
    <property type="match status" value="1"/>
</dbReference>
<evidence type="ECO:0000256" key="8">
    <source>
        <dbReference type="PIRNR" id="PIRNR000077"/>
    </source>
</evidence>
<dbReference type="PROSITE" id="PS51352">
    <property type="entry name" value="THIOREDOXIN_2"/>
    <property type="match status" value="1"/>
</dbReference>
<evidence type="ECO:0000256" key="10">
    <source>
        <dbReference type="PIRSR" id="PIRSR000077-4"/>
    </source>
</evidence>
<dbReference type="Proteomes" id="UP000539953">
    <property type="component" value="Unassembled WGS sequence"/>
</dbReference>
<dbReference type="AlphaFoldDB" id="A0A7W8CV12"/>
<feature type="site" description="Deprotonates C-terminal active site Cys" evidence="9">
    <location>
        <position position="24"/>
    </location>
</feature>
<dbReference type="PANTHER" id="PTHR45663">
    <property type="entry name" value="GEO12009P1"/>
    <property type="match status" value="1"/>
</dbReference>
<comment type="caution">
    <text evidence="12">The sequence shown here is derived from an EMBL/GenBank/DDBJ whole genome shotgun (WGS) entry which is preliminary data.</text>
</comment>
<dbReference type="PRINTS" id="PR00421">
    <property type="entry name" value="THIOREDOXIN"/>
</dbReference>
<evidence type="ECO:0000256" key="9">
    <source>
        <dbReference type="PIRSR" id="PIRSR000077-1"/>
    </source>
</evidence>
<dbReference type="InterPro" id="IPR036249">
    <property type="entry name" value="Thioredoxin-like_sf"/>
</dbReference>
<keyword evidence="4" id="KW-0249">Electron transport</keyword>
<keyword evidence="13" id="KW-1185">Reference proteome</keyword>
<evidence type="ECO:0000256" key="3">
    <source>
        <dbReference type="ARBA" id="ARBA00022448"/>
    </source>
</evidence>
<feature type="domain" description="Thioredoxin" evidence="11">
    <location>
        <begin position="1"/>
        <end position="105"/>
    </location>
</feature>
<dbReference type="Pfam" id="PF00085">
    <property type="entry name" value="Thioredoxin"/>
    <property type="match status" value="1"/>
</dbReference>
<dbReference type="InterPro" id="IPR005746">
    <property type="entry name" value="Thioredoxin"/>
</dbReference>
<feature type="disulfide bond" description="Redox-active" evidence="10">
    <location>
        <begin position="30"/>
        <end position="33"/>
    </location>
</feature>
<evidence type="ECO:0000256" key="7">
    <source>
        <dbReference type="NCBIfam" id="TIGR01068"/>
    </source>
</evidence>
<evidence type="ECO:0000256" key="2">
    <source>
        <dbReference type="ARBA" id="ARBA00020570"/>
    </source>
</evidence>
<dbReference type="NCBIfam" id="TIGR01068">
    <property type="entry name" value="thioredoxin"/>
    <property type="match status" value="1"/>
</dbReference>
<feature type="active site" description="Nucleophile" evidence="9">
    <location>
        <position position="33"/>
    </location>
</feature>
<evidence type="ECO:0000256" key="1">
    <source>
        <dbReference type="ARBA" id="ARBA00008987"/>
    </source>
</evidence>
<gene>
    <name evidence="12" type="ORF">HNQ47_000118</name>
</gene>
<proteinExistence type="inferred from homology"/>
<dbReference type="GO" id="GO:0015035">
    <property type="term" value="F:protein-disulfide reductase activity"/>
    <property type="evidence" value="ECO:0007669"/>
    <property type="project" value="UniProtKB-UniRule"/>
</dbReference>
<dbReference type="PANTHER" id="PTHR45663:SF11">
    <property type="entry name" value="GEO12009P1"/>
    <property type="match status" value="1"/>
</dbReference>
<accession>A0A7W8CV12</accession>
<dbReference type="InterPro" id="IPR013766">
    <property type="entry name" value="Thioredoxin_domain"/>
</dbReference>
<evidence type="ECO:0000256" key="4">
    <source>
        <dbReference type="ARBA" id="ARBA00022982"/>
    </source>
</evidence>
<organism evidence="12 13">
    <name type="scientific">Catenisphaera adipataccumulans</name>
    <dbReference type="NCBI Taxonomy" id="700500"/>
    <lineage>
        <taxon>Bacteria</taxon>
        <taxon>Bacillati</taxon>
        <taxon>Bacillota</taxon>
        <taxon>Erysipelotrichia</taxon>
        <taxon>Erysipelotrichales</taxon>
        <taxon>Erysipelotrichaceae</taxon>
        <taxon>Catenisphaera</taxon>
    </lineage>
</organism>
<dbReference type="CDD" id="cd02947">
    <property type="entry name" value="TRX_family"/>
    <property type="match status" value="1"/>
</dbReference>
<reference evidence="12 13" key="1">
    <citation type="submission" date="2020-08" db="EMBL/GenBank/DDBJ databases">
        <title>Genomic Encyclopedia of Type Strains, Phase IV (KMG-IV): sequencing the most valuable type-strain genomes for metagenomic binning, comparative biology and taxonomic classification.</title>
        <authorList>
            <person name="Goeker M."/>
        </authorList>
    </citation>
    <scope>NUCLEOTIDE SEQUENCE [LARGE SCALE GENOMIC DNA]</scope>
    <source>
        <strain evidence="12 13">DSM 25799</strain>
    </source>
</reference>
<feature type="site" description="Contributes to redox potential value" evidence="9">
    <location>
        <position position="32"/>
    </location>
</feature>
<feature type="site" description="Contributes to redox potential value" evidence="9">
    <location>
        <position position="31"/>
    </location>
</feature>
<dbReference type="FunFam" id="3.40.30.10:FF:000001">
    <property type="entry name" value="Thioredoxin"/>
    <property type="match status" value="1"/>
</dbReference>
<sequence>MEYTFTQENFSKEVLGSKQPVLIDFYADWCPPCKMMGPIVRKLADKYDGKVKIGKVNSDQQPELARQFGVMSIPNFVFIKDGKLVDQVVGAMPQHVLEQRIQNIL</sequence>
<feature type="active site" description="Nucleophile" evidence="9">
    <location>
        <position position="30"/>
    </location>
</feature>
<protein>
    <recommendedName>
        <fullName evidence="2 7">Thioredoxin</fullName>
    </recommendedName>
</protein>
<keyword evidence="6 10" id="KW-0676">Redox-active center</keyword>
<keyword evidence="5 10" id="KW-1015">Disulfide bond</keyword>
<dbReference type="GO" id="GO:0005737">
    <property type="term" value="C:cytoplasm"/>
    <property type="evidence" value="ECO:0007669"/>
    <property type="project" value="TreeGrafter"/>
</dbReference>
<comment type="similarity">
    <text evidence="1 8">Belongs to the thioredoxin family.</text>
</comment>
<dbReference type="InterPro" id="IPR017937">
    <property type="entry name" value="Thioredoxin_CS"/>
</dbReference>
<name>A0A7W8CV12_9FIRM</name>
<evidence type="ECO:0000259" key="11">
    <source>
        <dbReference type="PROSITE" id="PS51352"/>
    </source>
</evidence>
<evidence type="ECO:0000313" key="12">
    <source>
        <dbReference type="EMBL" id="MBB5182115.1"/>
    </source>
</evidence>
<evidence type="ECO:0000256" key="5">
    <source>
        <dbReference type="ARBA" id="ARBA00023157"/>
    </source>
</evidence>
<dbReference type="SUPFAM" id="SSF52833">
    <property type="entry name" value="Thioredoxin-like"/>
    <property type="match status" value="1"/>
</dbReference>
<dbReference type="Gene3D" id="3.40.30.10">
    <property type="entry name" value="Glutaredoxin"/>
    <property type="match status" value="1"/>
</dbReference>
<dbReference type="PROSITE" id="PS00194">
    <property type="entry name" value="THIOREDOXIN_1"/>
    <property type="match status" value="1"/>
</dbReference>
<dbReference type="EMBL" id="JACHHK010000001">
    <property type="protein sequence ID" value="MBB5182115.1"/>
    <property type="molecule type" value="Genomic_DNA"/>
</dbReference>
<evidence type="ECO:0000256" key="6">
    <source>
        <dbReference type="ARBA" id="ARBA00023284"/>
    </source>
</evidence>